<evidence type="ECO:0000256" key="9">
    <source>
        <dbReference type="ARBA" id="ARBA00022840"/>
    </source>
</evidence>
<sequence length="529" mass="59063">MKSSTEIASIVKFDGSNYRQWLFQVKCALRAKGVYDIASGNTAKPEANDPTLSDWNKKDAIAMFVLSTAMDLSQVALIENCDTSNQIMKKLDSIYCQKSEMNKMMVVDRYHQYSMDPKDNIAVHIAKVESLAREAGEVGEKISTLSIMTKILGSLPSKYRMVRQAWLSMPEDKQTIENLTARLIDEEASLSKCESNEQALLTTSTSSQAKKVNFRGKKLNITCYNCQRKGHVAKYCRSPKVPRNPEGNTTSTETEGKKTEGNFSAFNTISGESEIDNDVWILDSGSSLHMTGHREYFSSIDKSFETKYVVLGSNTRLPVHGTGTVMIKKMINDVWYDSIIKDVLYVPELKRNLFSEGQLTSKGLVIVKEGSHARVYDGKKLVAEGIRGSNNLYNMIFKTVLPVELNATSSSLSLRLVHERLGHLNIGTIKDICSKQIVKGIQIGDNEKFFCDGCAIGKQHRLPFVSGNSWKASKPGERIFSDLCGPMPEPSLGGAHYFILFKDDCSGYRVVFFLKHKSDALDAFKKYVS</sequence>
<dbReference type="InterPro" id="IPR012337">
    <property type="entry name" value="RNaseH-like_sf"/>
</dbReference>
<name>A0A0A9YZ05_LYGHE</name>
<dbReference type="GO" id="GO:0006310">
    <property type="term" value="P:DNA recombination"/>
    <property type="evidence" value="ECO:0007669"/>
    <property type="project" value="UniProtKB-KW"/>
</dbReference>
<keyword evidence="13" id="KW-0808">Transferase</keyword>
<proteinExistence type="predicted"/>
<feature type="region of interest" description="Disordered" evidence="17">
    <location>
        <begin position="237"/>
        <end position="263"/>
    </location>
</feature>
<keyword evidence="13" id="KW-0239">DNA-directed DNA polymerase</keyword>
<keyword evidence="6" id="KW-0547">Nucleotide-binding</keyword>
<dbReference type="GO" id="GO:0008270">
    <property type="term" value="F:zinc ion binding"/>
    <property type="evidence" value="ECO:0007669"/>
    <property type="project" value="UniProtKB-KW"/>
</dbReference>
<dbReference type="Gene3D" id="4.10.60.10">
    <property type="entry name" value="Zinc finger, CCHC-type"/>
    <property type="match status" value="1"/>
</dbReference>
<keyword evidence="12" id="KW-0695">RNA-directed DNA polymerase</keyword>
<evidence type="ECO:0000256" key="7">
    <source>
        <dbReference type="ARBA" id="ARBA00022759"/>
    </source>
</evidence>
<dbReference type="GO" id="GO:0008233">
    <property type="term" value="F:peptidase activity"/>
    <property type="evidence" value="ECO:0007669"/>
    <property type="project" value="UniProtKB-KW"/>
</dbReference>
<keyword evidence="2" id="KW-1188">Viral release from host cell</keyword>
<evidence type="ECO:0000256" key="16">
    <source>
        <dbReference type="PROSITE-ProRule" id="PRU00047"/>
    </source>
</evidence>
<keyword evidence="15" id="KW-0233">DNA recombination</keyword>
<dbReference type="Pfam" id="PF22936">
    <property type="entry name" value="Pol_BBD"/>
    <property type="match status" value="1"/>
</dbReference>
<reference evidence="19" key="1">
    <citation type="journal article" date="2014" name="PLoS ONE">
        <title>Transcriptome-Based Identification of ABC Transporters in the Western Tarnished Plant Bug Lygus hesperus.</title>
        <authorList>
            <person name="Hull J.J."/>
            <person name="Chaney K."/>
            <person name="Geib S.M."/>
            <person name="Fabrick J.A."/>
            <person name="Brent C.S."/>
            <person name="Walsh D."/>
            <person name="Lavine L.C."/>
        </authorList>
    </citation>
    <scope>NUCLEOTIDE SEQUENCE</scope>
</reference>
<dbReference type="PROSITE" id="PS50158">
    <property type="entry name" value="ZF_CCHC"/>
    <property type="match status" value="1"/>
</dbReference>
<dbReference type="Pfam" id="PF14223">
    <property type="entry name" value="Retrotran_gag_2"/>
    <property type="match status" value="1"/>
</dbReference>
<keyword evidence="16" id="KW-0862">Zinc</keyword>
<evidence type="ECO:0000256" key="17">
    <source>
        <dbReference type="SAM" id="MobiDB-lite"/>
    </source>
</evidence>
<keyword evidence="13" id="KW-0548">Nucleotidyltransferase</keyword>
<evidence type="ECO:0000256" key="3">
    <source>
        <dbReference type="ARBA" id="ARBA00022670"/>
    </source>
</evidence>
<evidence type="ECO:0000256" key="11">
    <source>
        <dbReference type="ARBA" id="ARBA00022908"/>
    </source>
</evidence>
<evidence type="ECO:0000259" key="18">
    <source>
        <dbReference type="PROSITE" id="PS50158"/>
    </source>
</evidence>
<evidence type="ECO:0000256" key="2">
    <source>
        <dbReference type="ARBA" id="ARBA00022612"/>
    </source>
</evidence>
<dbReference type="GO" id="GO:0003887">
    <property type="term" value="F:DNA-directed DNA polymerase activity"/>
    <property type="evidence" value="ECO:0007669"/>
    <property type="project" value="UniProtKB-KW"/>
</dbReference>
<keyword evidence="16" id="KW-0863">Zinc-finger</keyword>
<dbReference type="PANTHER" id="PTHR42648">
    <property type="entry name" value="TRANSPOSASE, PUTATIVE-RELATED"/>
    <property type="match status" value="1"/>
</dbReference>
<dbReference type="InterPro" id="IPR054722">
    <property type="entry name" value="PolX-like_BBD"/>
</dbReference>
<dbReference type="EMBL" id="GBHO01008809">
    <property type="protein sequence ID" value="JAG34795.1"/>
    <property type="molecule type" value="Transcribed_RNA"/>
</dbReference>
<keyword evidence="7" id="KW-0255">Endonuclease</keyword>
<organism evidence="19">
    <name type="scientific">Lygus hesperus</name>
    <name type="common">Western plant bug</name>
    <dbReference type="NCBI Taxonomy" id="30085"/>
    <lineage>
        <taxon>Eukaryota</taxon>
        <taxon>Metazoa</taxon>
        <taxon>Ecdysozoa</taxon>
        <taxon>Arthropoda</taxon>
        <taxon>Hexapoda</taxon>
        <taxon>Insecta</taxon>
        <taxon>Pterygota</taxon>
        <taxon>Neoptera</taxon>
        <taxon>Paraneoptera</taxon>
        <taxon>Hemiptera</taxon>
        <taxon>Heteroptera</taxon>
        <taxon>Panheteroptera</taxon>
        <taxon>Cimicomorpha</taxon>
        <taxon>Miridae</taxon>
        <taxon>Mirini</taxon>
        <taxon>Lygus</taxon>
    </lineage>
</organism>
<keyword evidence="14" id="KW-0917">Virion maturation</keyword>
<dbReference type="InterPro" id="IPR001878">
    <property type="entry name" value="Znf_CCHC"/>
</dbReference>
<evidence type="ECO:0000256" key="12">
    <source>
        <dbReference type="ARBA" id="ARBA00022918"/>
    </source>
</evidence>
<dbReference type="GO" id="GO:0003676">
    <property type="term" value="F:nucleic acid binding"/>
    <property type="evidence" value="ECO:0007669"/>
    <property type="project" value="InterPro"/>
</dbReference>
<keyword evidence="9" id="KW-0067">ATP-binding</keyword>
<keyword evidence="4" id="KW-0540">Nuclease</keyword>
<dbReference type="InterPro" id="IPR036875">
    <property type="entry name" value="Znf_CCHC_sf"/>
</dbReference>
<keyword evidence="8" id="KW-0378">Hydrolase</keyword>
<feature type="non-terminal residue" evidence="19">
    <location>
        <position position="529"/>
    </location>
</feature>
<reference evidence="19" key="2">
    <citation type="submission" date="2014-07" db="EMBL/GenBank/DDBJ databases">
        <authorList>
            <person name="Hull J."/>
        </authorList>
    </citation>
    <scope>NUCLEOTIDE SEQUENCE</scope>
</reference>
<dbReference type="AlphaFoldDB" id="A0A0A9YZ05"/>
<dbReference type="SUPFAM" id="SSF53098">
    <property type="entry name" value="Ribonuclease H-like"/>
    <property type="match status" value="1"/>
</dbReference>
<accession>A0A0A9YZ05</accession>
<dbReference type="GO" id="GO:0005524">
    <property type="term" value="F:ATP binding"/>
    <property type="evidence" value="ECO:0007669"/>
    <property type="project" value="UniProtKB-KW"/>
</dbReference>
<dbReference type="Gene3D" id="3.30.420.10">
    <property type="entry name" value="Ribonuclease H-like superfamily/Ribonuclease H"/>
    <property type="match status" value="1"/>
</dbReference>
<dbReference type="SUPFAM" id="SSF57756">
    <property type="entry name" value="Retrovirus zinc finger-like domains"/>
    <property type="match status" value="1"/>
</dbReference>
<keyword evidence="11" id="KW-0229">DNA integration</keyword>
<gene>
    <name evidence="19" type="primary">POLX_136</name>
    <name evidence="19" type="ORF">CM83_31098</name>
</gene>
<evidence type="ECO:0000256" key="10">
    <source>
        <dbReference type="ARBA" id="ARBA00022842"/>
    </source>
</evidence>
<dbReference type="InterPro" id="IPR025724">
    <property type="entry name" value="GAG-pre-integrase_dom"/>
</dbReference>
<evidence type="ECO:0000256" key="1">
    <source>
        <dbReference type="ARBA" id="ARBA00002180"/>
    </source>
</evidence>
<dbReference type="GO" id="GO:0006508">
    <property type="term" value="P:proteolysis"/>
    <property type="evidence" value="ECO:0007669"/>
    <property type="project" value="UniProtKB-KW"/>
</dbReference>
<keyword evidence="5" id="KW-0479">Metal-binding</keyword>
<evidence type="ECO:0000256" key="8">
    <source>
        <dbReference type="ARBA" id="ARBA00022801"/>
    </source>
</evidence>
<evidence type="ECO:0000313" key="19">
    <source>
        <dbReference type="EMBL" id="JAG34795.1"/>
    </source>
</evidence>
<dbReference type="Pfam" id="PF00098">
    <property type="entry name" value="zf-CCHC"/>
    <property type="match status" value="1"/>
</dbReference>
<dbReference type="SMART" id="SM00343">
    <property type="entry name" value="ZnF_C2HC"/>
    <property type="match status" value="1"/>
</dbReference>
<dbReference type="PANTHER" id="PTHR42648:SF11">
    <property type="entry name" value="TRANSPOSON TY4-P GAG-POL POLYPROTEIN"/>
    <property type="match status" value="1"/>
</dbReference>
<evidence type="ECO:0000256" key="6">
    <source>
        <dbReference type="ARBA" id="ARBA00022741"/>
    </source>
</evidence>
<dbReference type="GO" id="GO:0004519">
    <property type="term" value="F:endonuclease activity"/>
    <property type="evidence" value="ECO:0007669"/>
    <property type="project" value="UniProtKB-KW"/>
</dbReference>
<evidence type="ECO:0000256" key="4">
    <source>
        <dbReference type="ARBA" id="ARBA00022722"/>
    </source>
</evidence>
<evidence type="ECO:0000256" key="15">
    <source>
        <dbReference type="ARBA" id="ARBA00023172"/>
    </source>
</evidence>
<dbReference type="InterPro" id="IPR039537">
    <property type="entry name" value="Retrotran_Ty1/copia-like"/>
</dbReference>
<keyword evidence="10" id="KW-0460">Magnesium</keyword>
<dbReference type="GO" id="GO:0015074">
    <property type="term" value="P:DNA integration"/>
    <property type="evidence" value="ECO:0007669"/>
    <property type="project" value="UniProtKB-KW"/>
</dbReference>
<dbReference type="Pfam" id="PF13976">
    <property type="entry name" value="gag_pre-integrs"/>
    <property type="match status" value="1"/>
</dbReference>
<dbReference type="GO" id="GO:0003964">
    <property type="term" value="F:RNA-directed DNA polymerase activity"/>
    <property type="evidence" value="ECO:0007669"/>
    <property type="project" value="UniProtKB-KW"/>
</dbReference>
<dbReference type="InterPro" id="IPR036397">
    <property type="entry name" value="RNaseH_sf"/>
</dbReference>
<comment type="function">
    <text evidence="1">The aspartyl protease (PR) mediates the proteolytic cleavages of the Gag and Gag-Pol polyproteins after assembly of the VLP.</text>
</comment>
<protein>
    <submittedName>
        <fullName evidence="19">Retrovirus-related Pol polyprotein from transposon TNT 1-94</fullName>
    </submittedName>
</protein>
<keyword evidence="3" id="KW-0645">Protease</keyword>
<evidence type="ECO:0000256" key="13">
    <source>
        <dbReference type="ARBA" id="ARBA00022932"/>
    </source>
</evidence>
<feature type="domain" description="CCHC-type" evidence="18">
    <location>
        <begin position="223"/>
        <end position="238"/>
    </location>
</feature>
<evidence type="ECO:0000256" key="5">
    <source>
        <dbReference type="ARBA" id="ARBA00022723"/>
    </source>
</evidence>
<evidence type="ECO:0000256" key="14">
    <source>
        <dbReference type="ARBA" id="ARBA00023113"/>
    </source>
</evidence>